<feature type="repeat" description="TPR" evidence="1">
    <location>
        <begin position="294"/>
        <end position="327"/>
    </location>
</feature>
<feature type="chain" id="PRO_5040932706" description="Tetratricopeptide repeat protein" evidence="3">
    <location>
        <begin position="22"/>
        <end position="457"/>
    </location>
</feature>
<comment type="caution">
    <text evidence="4">The sequence shown here is derived from an EMBL/GenBank/DDBJ whole genome shotgun (WGS) entry which is preliminary data.</text>
</comment>
<feature type="coiled-coil region" evidence="2">
    <location>
        <begin position="165"/>
        <end position="202"/>
    </location>
</feature>
<dbReference type="InterPro" id="IPR019734">
    <property type="entry name" value="TPR_rpt"/>
</dbReference>
<reference evidence="4" key="1">
    <citation type="submission" date="2022-07" db="EMBL/GenBank/DDBJ databases">
        <title>Gramela sediminis sp. nov., isolated from deep-sea sediment of the Indian Ocean.</title>
        <authorList>
            <person name="Shi H."/>
        </authorList>
    </citation>
    <scope>NUCLEOTIDE SEQUENCE</scope>
    <source>
        <strain evidence="4">GC03-9</strain>
    </source>
</reference>
<dbReference type="SMART" id="SM00028">
    <property type="entry name" value="TPR"/>
    <property type="match status" value="2"/>
</dbReference>
<evidence type="ECO:0000313" key="5">
    <source>
        <dbReference type="Proteomes" id="UP001155280"/>
    </source>
</evidence>
<dbReference type="EMBL" id="JANCNS010000001">
    <property type="protein sequence ID" value="MCP9198850.1"/>
    <property type="molecule type" value="Genomic_DNA"/>
</dbReference>
<dbReference type="RefSeq" id="WP_241550851.1">
    <property type="nucleotide sequence ID" value="NZ_JANCNS010000001.1"/>
</dbReference>
<protein>
    <recommendedName>
        <fullName evidence="6">Tetratricopeptide repeat protein</fullName>
    </recommendedName>
</protein>
<dbReference type="AlphaFoldDB" id="A0A9X2I2W5"/>
<dbReference type="PROSITE" id="PS50005">
    <property type="entry name" value="TPR"/>
    <property type="match status" value="2"/>
</dbReference>
<keyword evidence="3" id="KW-0732">Signal</keyword>
<organism evidence="4 5">
    <name type="scientific">Christiangramia oceanisediminis</name>
    <dbReference type="NCBI Taxonomy" id="2920386"/>
    <lineage>
        <taxon>Bacteria</taxon>
        <taxon>Pseudomonadati</taxon>
        <taxon>Bacteroidota</taxon>
        <taxon>Flavobacteriia</taxon>
        <taxon>Flavobacteriales</taxon>
        <taxon>Flavobacteriaceae</taxon>
        <taxon>Christiangramia</taxon>
    </lineage>
</organism>
<accession>A0A9X2I2W5</accession>
<gene>
    <name evidence="4" type="ORF">MKO06_02960</name>
</gene>
<keyword evidence="1" id="KW-0802">TPR repeat</keyword>
<feature type="repeat" description="TPR" evidence="1">
    <location>
        <begin position="331"/>
        <end position="364"/>
    </location>
</feature>
<evidence type="ECO:0000256" key="2">
    <source>
        <dbReference type="SAM" id="Coils"/>
    </source>
</evidence>
<dbReference type="SUPFAM" id="SSF48452">
    <property type="entry name" value="TPR-like"/>
    <property type="match status" value="2"/>
</dbReference>
<evidence type="ECO:0000256" key="1">
    <source>
        <dbReference type="PROSITE-ProRule" id="PRU00339"/>
    </source>
</evidence>
<feature type="signal peptide" evidence="3">
    <location>
        <begin position="1"/>
        <end position="21"/>
    </location>
</feature>
<name>A0A9X2I2W5_9FLAO</name>
<dbReference type="Gene3D" id="1.25.40.10">
    <property type="entry name" value="Tetratricopeptide repeat domain"/>
    <property type="match status" value="1"/>
</dbReference>
<evidence type="ECO:0000313" key="4">
    <source>
        <dbReference type="EMBL" id="MCP9198850.1"/>
    </source>
</evidence>
<keyword evidence="2" id="KW-0175">Coiled coil</keyword>
<proteinExistence type="predicted"/>
<sequence>MKIRPLILFALTTMCVGTISAQSNDCITMGALAYDDAKAENYDAAYPALLELWEECPEYSLNTYIYLEKAIRKKLENAEDGDKEELIDELSEIWKARLELYPNKTSKGDIYSEEAKLKYKNKIGSKAEQYKAFDKAFNEDRENFTSPVGLYAYFSLLVDLQDAGERSLEDVFEKYDEVIAKVEEEENELAESLASLIEKQESGKTLTTEEKNILKSAETNLEAYSTVKKSINGKLGQRADCDNLIALYNKDFTSNSSEVDWLQKANARLSAKNCTKDPLFFKVSEALHKLEPSARSAYSLGQLAEAEGDRLKALNYYNEAAELETNKADKAKIFYKIANNYRDQGNLGQARTFYKKALSAKPSLGIAYLHIANMYSKSVNDCGSDPFSKRAVYWLAADYAEMAARVDPSLASDANQAAAAYKGLAPQKSEVFQSSYKSGDAIKVGCWIGETVRVPNF</sequence>
<evidence type="ECO:0008006" key="6">
    <source>
        <dbReference type="Google" id="ProtNLM"/>
    </source>
</evidence>
<evidence type="ECO:0000256" key="3">
    <source>
        <dbReference type="SAM" id="SignalP"/>
    </source>
</evidence>
<dbReference type="Proteomes" id="UP001155280">
    <property type="component" value="Unassembled WGS sequence"/>
</dbReference>
<keyword evidence="5" id="KW-1185">Reference proteome</keyword>
<dbReference type="InterPro" id="IPR011990">
    <property type="entry name" value="TPR-like_helical_dom_sf"/>
</dbReference>